<evidence type="ECO:0000313" key="1">
    <source>
        <dbReference type="EMBL" id="KAK9814557.1"/>
    </source>
</evidence>
<proteinExistence type="predicted"/>
<dbReference type="Proteomes" id="UP001489004">
    <property type="component" value="Unassembled WGS sequence"/>
</dbReference>
<gene>
    <name evidence="1" type="ORF">WJX72_007838</name>
</gene>
<evidence type="ECO:0000313" key="2">
    <source>
        <dbReference type="Proteomes" id="UP001489004"/>
    </source>
</evidence>
<keyword evidence="2" id="KW-1185">Reference proteome</keyword>
<protein>
    <submittedName>
        <fullName evidence="1">Uncharacterized protein</fullName>
    </submittedName>
</protein>
<dbReference type="AlphaFoldDB" id="A0AAW1Q2J2"/>
<dbReference type="EMBL" id="JALJOR010000007">
    <property type="protein sequence ID" value="KAK9814557.1"/>
    <property type="molecule type" value="Genomic_DNA"/>
</dbReference>
<organism evidence="1 2">
    <name type="scientific">[Myrmecia] bisecta</name>
    <dbReference type="NCBI Taxonomy" id="41462"/>
    <lineage>
        <taxon>Eukaryota</taxon>
        <taxon>Viridiplantae</taxon>
        <taxon>Chlorophyta</taxon>
        <taxon>core chlorophytes</taxon>
        <taxon>Trebouxiophyceae</taxon>
        <taxon>Trebouxiales</taxon>
        <taxon>Trebouxiaceae</taxon>
        <taxon>Myrmecia</taxon>
    </lineage>
</organism>
<reference evidence="1 2" key="1">
    <citation type="journal article" date="2024" name="Nat. Commun.">
        <title>Phylogenomics reveals the evolutionary origins of lichenization in chlorophyte algae.</title>
        <authorList>
            <person name="Puginier C."/>
            <person name="Libourel C."/>
            <person name="Otte J."/>
            <person name="Skaloud P."/>
            <person name="Haon M."/>
            <person name="Grisel S."/>
            <person name="Petersen M."/>
            <person name="Berrin J.G."/>
            <person name="Delaux P.M."/>
            <person name="Dal Grande F."/>
            <person name="Keller J."/>
        </authorList>
    </citation>
    <scope>NUCLEOTIDE SEQUENCE [LARGE SCALE GENOMIC DNA]</scope>
    <source>
        <strain evidence="1 2">SAG 2043</strain>
    </source>
</reference>
<accession>A0AAW1Q2J2</accession>
<sequence>MLAPHGVHAQGTAAYAICPIDANGGDWLCQPSTGQSMCAYQLFTNANKPMGCDVPARVFCPDADCRANQANYLGDVIDLDINSRTFNNGSCTECIPASVTNAADCCTACRKNPRCNVWSFCTAPAGCSTDCDAARYNWDPALPNNTQRFGQFGACSDDGSWPVWTCTLRHVDSTCNVKASESGVDQPWVGGVFGNRQ</sequence>
<comment type="caution">
    <text evidence="1">The sequence shown here is derived from an EMBL/GenBank/DDBJ whole genome shotgun (WGS) entry which is preliminary data.</text>
</comment>
<name>A0AAW1Q2J2_9CHLO</name>